<dbReference type="GO" id="GO:0005576">
    <property type="term" value="C:extracellular region"/>
    <property type="evidence" value="ECO:0007669"/>
    <property type="project" value="UniProtKB-SubCell"/>
</dbReference>
<feature type="compositionally biased region" description="Basic and acidic residues" evidence="11">
    <location>
        <begin position="1536"/>
        <end position="1553"/>
    </location>
</feature>
<dbReference type="InterPro" id="IPR050934">
    <property type="entry name" value="ITIH"/>
</dbReference>
<gene>
    <name evidence="15" type="ORF">AKAME5_001399500</name>
</gene>
<keyword evidence="6" id="KW-0722">Serine protease inhibitor</keyword>
<dbReference type="GO" id="GO:0030212">
    <property type="term" value="P:hyaluronan metabolic process"/>
    <property type="evidence" value="ECO:0007669"/>
    <property type="project" value="InterPro"/>
</dbReference>
<dbReference type="Pfam" id="PF06668">
    <property type="entry name" value="ITI_HC_C"/>
    <property type="match status" value="2"/>
</dbReference>
<dbReference type="SMART" id="SM00609">
    <property type="entry name" value="VIT"/>
    <property type="match status" value="2"/>
</dbReference>
<evidence type="ECO:0000259" key="13">
    <source>
        <dbReference type="PROSITE" id="PS50234"/>
    </source>
</evidence>
<feature type="signal peptide" evidence="12">
    <location>
        <begin position="1"/>
        <end position="26"/>
    </location>
</feature>
<dbReference type="EMBL" id="BRZM01000050">
    <property type="protein sequence ID" value="GLD62251.1"/>
    <property type="molecule type" value="Genomic_DNA"/>
</dbReference>
<evidence type="ECO:0000256" key="2">
    <source>
        <dbReference type="ARBA" id="ARBA00010158"/>
    </source>
</evidence>
<evidence type="ECO:0000256" key="4">
    <source>
        <dbReference type="ARBA" id="ARBA00022690"/>
    </source>
</evidence>
<evidence type="ECO:0000256" key="1">
    <source>
        <dbReference type="ARBA" id="ARBA00004613"/>
    </source>
</evidence>
<feature type="compositionally biased region" description="Low complexity" evidence="11">
    <location>
        <begin position="1554"/>
        <end position="1582"/>
    </location>
</feature>
<evidence type="ECO:0000256" key="11">
    <source>
        <dbReference type="SAM" id="MobiDB-lite"/>
    </source>
</evidence>
<comment type="similarity">
    <text evidence="2">Belongs to the ITIH family.</text>
</comment>
<dbReference type="InterPro" id="IPR010600">
    <property type="entry name" value="ITI_HC_C"/>
</dbReference>
<keyword evidence="8" id="KW-0325">Glycoprotein</keyword>
<dbReference type="Proteomes" id="UP001279410">
    <property type="component" value="Unassembled WGS sequence"/>
</dbReference>
<evidence type="ECO:0000313" key="16">
    <source>
        <dbReference type="Proteomes" id="UP001279410"/>
    </source>
</evidence>
<feature type="region of interest" description="Disordered" evidence="11">
    <location>
        <begin position="1536"/>
        <end position="1589"/>
    </location>
</feature>
<dbReference type="Pfam" id="PF00092">
    <property type="entry name" value="VWA"/>
    <property type="match status" value="2"/>
</dbReference>
<protein>
    <recommendedName>
        <fullName evidence="10">Inter-alpha-trypsin inhibitor heavy chain H3</fullName>
    </recommendedName>
</protein>
<keyword evidence="4" id="KW-0646">Protease inhibitor</keyword>
<dbReference type="PANTHER" id="PTHR10338">
    <property type="entry name" value="INTER-ALPHA-TRYPSIN INHIBITOR HEAVY CHAIN FAMILY MEMBER"/>
    <property type="match status" value="1"/>
</dbReference>
<dbReference type="PANTHER" id="PTHR10338:SF115">
    <property type="entry name" value="INTER-ALPHA-TRYPSIN INHIBITOR HEAVY CHAIN H3"/>
    <property type="match status" value="1"/>
</dbReference>
<feature type="chain" id="PRO_5042024776" description="Inter-alpha-trypsin inhibitor heavy chain H3" evidence="12">
    <location>
        <begin position="27"/>
        <end position="1830"/>
    </location>
</feature>
<dbReference type="SMART" id="SM00327">
    <property type="entry name" value="VWA"/>
    <property type="match status" value="2"/>
</dbReference>
<evidence type="ECO:0000313" key="15">
    <source>
        <dbReference type="EMBL" id="GLD62251.1"/>
    </source>
</evidence>
<dbReference type="SUPFAM" id="SSF53300">
    <property type="entry name" value="vWA-like"/>
    <property type="match status" value="2"/>
</dbReference>
<evidence type="ECO:0000256" key="9">
    <source>
        <dbReference type="ARBA" id="ARBA00037051"/>
    </source>
</evidence>
<evidence type="ECO:0000256" key="5">
    <source>
        <dbReference type="ARBA" id="ARBA00022729"/>
    </source>
</evidence>
<evidence type="ECO:0000256" key="10">
    <source>
        <dbReference type="ARBA" id="ARBA00039924"/>
    </source>
</evidence>
<feature type="domain" description="VIT" evidence="14">
    <location>
        <begin position="43"/>
        <end position="172"/>
    </location>
</feature>
<evidence type="ECO:0000259" key="14">
    <source>
        <dbReference type="PROSITE" id="PS51468"/>
    </source>
</evidence>
<dbReference type="Pfam" id="PF08487">
    <property type="entry name" value="VIT"/>
    <property type="match status" value="2"/>
</dbReference>
<feature type="domain" description="VWFA" evidence="13">
    <location>
        <begin position="1204"/>
        <end position="1387"/>
    </location>
</feature>
<dbReference type="PROSITE" id="PS50234">
    <property type="entry name" value="VWFA"/>
    <property type="match status" value="2"/>
</dbReference>
<dbReference type="GO" id="GO:0004867">
    <property type="term" value="F:serine-type endopeptidase inhibitor activity"/>
    <property type="evidence" value="ECO:0007669"/>
    <property type="project" value="UniProtKB-KW"/>
</dbReference>
<name>A0AAD3RBJ8_LATJO</name>
<proteinExistence type="inferred from homology"/>
<accession>A0AAD3RBJ8</accession>
<evidence type="ECO:0000256" key="7">
    <source>
        <dbReference type="ARBA" id="ARBA00022974"/>
    </source>
</evidence>
<keyword evidence="7" id="KW-0654">Proteoglycan</keyword>
<keyword evidence="5 12" id="KW-0732">Signal</keyword>
<dbReference type="InterPro" id="IPR036465">
    <property type="entry name" value="vWFA_dom_sf"/>
</dbReference>
<feature type="domain" description="VIT" evidence="14">
    <location>
        <begin position="949"/>
        <end position="1078"/>
    </location>
</feature>
<feature type="domain" description="VWFA" evidence="13">
    <location>
        <begin position="298"/>
        <end position="481"/>
    </location>
</feature>
<comment type="function">
    <text evidence="9">May act as a carrier of hyaluronan in serum or as a binding protein between hyaluronan and other matrix protein, including those on cell surfaces in tissues to regulate the localization, synthesis and degradation of hyaluronan which are essential to cells undergoing biological processes.</text>
</comment>
<evidence type="ECO:0000256" key="8">
    <source>
        <dbReference type="ARBA" id="ARBA00023180"/>
    </source>
</evidence>
<dbReference type="InterPro" id="IPR002035">
    <property type="entry name" value="VWF_A"/>
</dbReference>
<dbReference type="InterPro" id="IPR013694">
    <property type="entry name" value="VIT"/>
</dbReference>
<dbReference type="FunFam" id="3.40.50.410:FF:000013">
    <property type="entry name" value="inter-alpha-trypsin inhibitor heavy chain H2"/>
    <property type="match status" value="2"/>
</dbReference>
<evidence type="ECO:0000256" key="6">
    <source>
        <dbReference type="ARBA" id="ARBA00022900"/>
    </source>
</evidence>
<sequence length="1830" mass="205457">MSGVLGVRLLLLWGCACFWLPSLARGALVISGGHEAPQETRGAARSLQKRSTDELKVEVHSVTVDCKVMSRFAHTVMTSRALNKANSSQEIFFEVELPKTAFITNFSMEIEGQVYVGEVKEKEKAKKQYEKAVSSGQTAGLVKASGRKMEKFSVSVNIAAKSNVTFVLTYEELLQRKLGQYEILTRVKPKTLVNEFQIVADIYEPQGIAFIDVHATFLSNDLLPLVEKTVTEKKAHISFSPTMEQQRKCPGCDGTLIDGDFIIKYDVNRAKSLGDIQIVNGYFVHFFAPPDLPRVPKNVVFVIDRSGSMSGRKIAQTREALLEILKDLHEEDFFALIEFDHMVSPWRDSLNKATKDNVAEAMKHVRNLRDMGATNINDAVLKAVSMLVKDRQEKKLPERSVDMIILLTDGMPNSGESNLGKIQENVQSATGGNMSLFCLGFGNDVDYSFLDVMSKQNKGLARRIYEASDATLQLQGFYEEVSSPLLTEVDMRYPDNAVEFLTTNHFSQLFNGSEIVVAGQLTDNDLDKLLVEVFGQGFEDDFKVQGQASASNWDVIYPDEEYIFGDFTERLWAYLTIQQLLEKSKSGSPDEKVNATAKALDMSLQYSFVTPLTSMVVTKPETEDGTDSPLIADKLTEEQRQQAERGQAHQLTSPALHIPSYAYQSPPTYFVDGDPHFMIELPDRGDALCFNINDKPGTIFTLVRDPESGILVNGQIIGDKKIPPDGKINTYFWRFGIIHQTLGVRLEVSTRGISVFQDGKRVKLLWSDTASIKGPNVDLLVTKDRSLTVTLKDSVKFVILLHKVWKKHPYHQDYLGFYTLDSHLLSPSVHGLLGQFYHGIEYEVTDLRPGEVPEKPDTTMYVKGQELNVTRGWQRDFRRDVKNGENVPCWFIHITLEKRPLCFPGMTTVWRVLLLWVCVCIWLPAQAGGALVISSRNALTQETEEVMGTRSIKKRSTDSANMVEVRSVTVDCKVTSRFAHTVMTSRALNNANSSQEIFFEVELPKTAFITNFTMETDGQMYVGKVKEKEKAKKQYDKAVSSGQTAGLVKASGRKMEKFSVSVNIAAKSSMAFILTYEELLQRKLGQYEILTRVQPKQPVQEFKIVADIYEPQGIARVDAHATFLSNELLSLVEKTVTDTMAHISFSPTLEQQMKCPGCEGTIIDGDFIINYDVIREEGPGEVQIVNGYFVHFFAPPDLHRVPKNVVFVIDRSGSMSGRKIAQTREALVAILKDLHQEDHFALIMFDNDIVTWKNSLSKATQKNVTEAIAYVNKLRDNGATDINSAVLRAVSMLKSQREKKMLPERSVDMIILLTDGMPNHGVSHVPTIRQNVHKAIEGKMSLFCLGFGNDVDFSFLDVMSRENKGLARRIFEGSDAAVQLKGFYEEVSSPLLLEVDMRYPDNAVDGLTKNHFSQLFNGSEIVVSGRLTDNDIDNFSVEVFGQGPDKDFQVSSKARVVNWESTYPEQEYIFGNFTERLWAYLTIQQLLEDSDIGTQQDKNITATKALDMSLRYSFVTPLTSMVVTKPETEDRADKTLIADKLTEDQRQKAERHQSSSARSSSSGASRAQGSSRRAGFSRQSQADVDGDPHFMIELPNRDDALCFNINDKPGTIFTLVRDPKSGFLVNGQIIGKKKVVLDGKTNTYFGRFGISHQKLGVRLEVSTQDISVLHDGKQVRLLWSDTASIKETNMDLKLTKNCSLTVTLRHSVKFTVIKHTKVWKRRHDQQDYLGFYTLDSHHMSPSVHGLLGQFYHGIEFEVTDLHPGEVQEKLDATMYVKGRTVNVTRHWQKDFSRDVKNGESIPCWFVDNDGTGLIDGRASDYIVSGLFKTV</sequence>
<keyword evidence="3" id="KW-0964">Secreted</keyword>
<evidence type="ECO:0000256" key="12">
    <source>
        <dbReference type="SAM" id="SignalP"/>
    </source>
</evidence>
<reference evidence="15" key="1">
    <citation type="submission" date="2022-08" db="EMBL/GenBank/DDBJ databases">
        <title>Genome sequencing of akame (Lates japonicus).</title>
        <authorList>
            <person name="Hashiguchi Y."/>
            <person name="Takahashi H."/>
        </authorList>
    </citation>
    <scope>NUCLEOTIDE SEQUENCE</scope>
    <source>
        <strain evidence="15">Kochi</strain>
    </source>
</reference>
<dbReference type="PROSITE" id="PS51468">
    <property type="entry name" value="VIT"/>
    <property type="match status" value="2"/>
</dbReference>
<organism evidence="15 16">
    <name type="scientific">Lates japonicus</name>
    <name type="common">Japanese lates</name>
    <dbReference type="NCBI Taxonomy" id="270547"/>
    <lineage>
        <taxon>Eukaryota</taxon>
        <taxon>Metazoa</taxon>
        <taxon>Chordata</taxon>
        <taxon>Craniata</taxon>
        <taxon>Vertebrata</taxon>
        <taxon>Euteleostomi</taxon>
        <taxon>Actinopterygii</taxon>
        <taxon>Neopterygii</taxon>
        <taxon>Teleostei</taxon>
        <taxon>Neoteleostei</taxon>
        <taxon>Acanthomorphata</taxon>
        <taxon>Carangaria</taxon>
        <taxon>Carangaria incertae sedis</taxon>
        <taxon>Centropomidae</taxon>
        <taxon>Lates</taxon>
    </lineage>
</organism>
<comment type="caution">
    <text evidence="15">The sequence shown here is derived from an EMBL/GenBank/DDBJ whole genome shotgun (WGS) entry which is preliminary data.</text>
</comment>
<comment type="subcellular location">
    <subcellularLocation>
        <location evidence="1">Secreted</location>
    </subcellularLocation>
</comment>
<keyword evidence="16" id="KW-1185">Reference proteome</keyword>
<evidence type="ECO:0000256" key="3">
    <source>
        <dbReference type="ARBA" id="ARBA00022525"/>
    </source>
</evidence>
<dbReference type="Gene3D" id="3.40.50.410">
    <property type="entry name" value="von Willebrand factor, type A domain"/>
    <property type="match status" value="2"/>
</dbReference>